<accession>A0A6G9JU60</accession>
<feature type="transmembrane region" description="Helical" evidence="12">
    <location>
        <begin position="97"/>
        <end position="116"/>
    </location>
</feature>
<dbReference type="GO" id="GO:0050136">
    <property type="term" value="F:NADH dehydrogenase (quinone) (non-electrogenic) activity"/>
    <property type="evidence" value="ECO:0007669"/>
    <property type="project" value="UniProtKB-UniRule"/>
</dbReference>
<evidence type="ECO:0000256" key="6">
    <source>
        <dbReference type="ARBA" id="ARBA00022719"/>
    </source>
</evidence>
<dbReference type="GO" id="GO:0008137">
    <property type="term" value="F:NADH dehydrogenase (ubiquinone) activity"/>
    <property type="evidence" value="ECO:0007669"/>
    <property type="project" value="InterPro"/>
</dbReference>
<proteinExistence type="inferred from homology"/>
<evidence type="ECO:0000256" key="10">
    <source>
        <dbReference type="ARBA" id="ARBA00023075"/>
    </source>
</evidence>
<evidence type="ECO:0000256" key="8">
    <source>
        <dbReference type="ARBA" id="ARBA00022989"/>
    </source>
</evidence>
<evidence type="ECO:0000256" key="7">
    <source>
        <dbReference type="ARBA" id="ARBA00022967"/>
    </source>
</evidence>
<dbReference type="GO" id="GO:0030964">
    <property type="term" value="C:NADH dehydrogenase complex"/>
    <property type="evidence" value="ECO:0007669"/>
    <property type="project" value="TreeGrafter"/>
</dbReference>
<comment type="catalytic activity">
    <reaction evidence="12 13">
        <text>a quinone + NADH + 5 H(+)(in) = a quinol + NAD(+) + 4 H(+)(out)</text>
        <dbReference type="Rhea" id="RHEA:57888"/>
        <dbReference type="ChEBI" id="CHEBI:15378"/>
        <dbReference type="ChEBI" id="CHEBI:24646"/>
        <dbReference type="ChEBI" id="CHEBI:57540"/>
        <dbReference type="ChEBI" id="CHEBI:57945"/>
        <dbReference type="ChEBI" id="CHEBI:132124"/>
    </reaction>
</comment>
<dbReference type="GO" id="GO:0005886">
    <property type="term" value="C:plasma membrane"/>
    <property type="evidence" value="ECO:0007669"/>
    <property type="project" value="UniProtKB-SubCell"/>
</dbReference>
<name>A0A6G9JU60_9GAMM</name>
<dbReference type="Pfam" id="PF00507">
    <property type="entry name" value="Oxidored_q4"/>
    <property type="match status" value="1"/>
</dbReference>
<dbReference type="InterPro" id="IPR000440">
    <property type="entry name" value="NADH_UbQ/plastoQ_OxRdtase_su3"/>
</dbReference>
<comment type="subunit">
    <text evidence="12">NDH-1 is composed of 13 different subunits. Subunits NuoA, H, J, K, L, M, N constitute the membrane sector of the complex.</text>
</comment>
<dbReference type="Proteomes" id="UP000503183">
    <property type="component" value="Chromosome"/>
</dbReference>
<comment type="subcellular location">
    <subcellularLocation>
        <location evidence="12 13">Cell membrane</location>
        <topology evidence="12 13">Multi-pass membrane protein</topology>
    </subcellularLocation>
    <subcellularLocation>
        <location evidence="1">Membrane</location>
        <topology evidence="1">Multi-pass membrane protein</topology>
    </subcellularLocation>
</comment>
<evidence type="ECO:0000256" key="5">
    <source>
        <dbReference type="ARBA" id="ARBA00022692"/>
    </source>
</evidence>
<dbReference type="PANTHER" id="PTHR11058">
    <property type="entry name" value="NADH-UBIQUINONE OXIDOREDUCTASE CHAIN 3"/>
    <property type="match status" value="1"/>
</dbReference>
<evidence type="ECO:0000256" key="3">
    <source>
        <dbReference type="ARBA" id="ARBA00022448"/>
    </source>
</evidence>
<evidence type="ECO:0000256" key="2">
    <source>
        <dbReference type="ARBA" id="ARBA00008472"/>
    </source>
</evidence>
<keyword evidence="5 12" id="KW-0812">Transmembrane</keyword>
<dbReference type="EMBL" id="CP048747">
    <property type="protein sequence ID" value="QIQ41757.1"/>
    <property type="molecule type" value="Genomic_DNA"/>
</dbReference>
<evidence type="ECO:0000256" key="1">
    <source>
        <dbReference type="ARBA" id="ARBA00004141"/>
    </source>
</evidence>
<feature type="transmembrane region" description="Helical" evidence="12">
    <location>
        <begin position="66"/>
        <end position="85"/>
    </location>
</feature>
<evidence type="ECO:0000313" key="14">
    <source>
        <dbReference type="EMBL" id="QIQ41757.1"/>
    </source>
</evidence>
<protein>
    <recommendedName>
        <fullName evidence="12">NADH-quinone oxidoreductase subunit A</fullName>
        <ecNumber evidence="12">7.1.1.-</ecNumber>
    </recommendedName>
    <alternativeName>
        <fullName evidence="12">NADH dehydrogenase I subunit A</fullName>
    </alternativeName>
    <alternativeName>
        <fullName evidence="12">NDH-1 subunit A</fullName>
    </alternativeName>
    <alternativeName>
        <fullName evidence="12">NUO1</fullName>
    </alternativeName>
</protein>
<evidence type="ECO:0000256" key="9">
    <source>
        <dbReference type="ARBA" id="ARBA00023027"/>
    </source>
</evidence>
<evidence type="ECO:0000313" key="15">
    <source>
        <dbReference type="Proteomes" id="UP000503183"/>
    </source>
</evidence>
<evidence type="ECO:0000256" key="4">
    <source>
        <dbReference type="ARBA" id="ARBA00022475"/>
    </source>
</evidence>
<keyword evidence="9 12" id="KW-0520">NAD</keyword>
<gene>
    <name evidence="14" type="primary">ndhC</name>
    <name evidence="12" type="synonym">nuoA</name>
    <name evidence="14" type="ORF">G4A98_00760</name>
</gene>
<dbReference type="PANTHER" id="PTHR11058:SF21">
    <property type="entry name" value="NADH-QUINONE OXIDOREDUCTASE SUBUNIT A"/>
    <property type="match status" value="1"/>
</dbReference>
<keyword evidence="6 12" id="KW-0874">Quinone</keyword>
<dbReference type="InterPro" id="IPR023043">
    <property type="entry name" value="NAD(P)H_OxRDtase_bac/plastid"/>
</dbReference>
<sequence length="128" mass="14716">MLIHTETVNECLAFFIFIIFALGLCCFMLLFSWILGGKSSSRYKNTPFESGIVSTGSDRIYFSVKFYLIAMFFVIFDVEALYLYAWSVSIKETGWVGFSEAFMFTMSLLLGLFYLIRIKALSWASSNY</sequence>
<dbReference type="InterPro" id="IPR038430">
    <property type="entry name" value="NDAH_ubi_oxred_su3_sf"/>
</dbReference>
<keyword evidence="11 12" id="KW-0472">Membrane</keyword>
<keyword evidence="4 12" id="KW-1003">Cell membrane</keyword>
<dbReference type="Gene3D" id="1.20.58.1610">
    <property type="entry name" value="NADH:ubiquinone/plastoquinone oxidoreductase, chain 3"/>
    <property type="match status" value="1"/>
</dbReference>
<dbReference type="GO" id="GO:0048038">
    <property type="term" value="F:quinone binding"/>
    <property type="evidence" value="ECO:0007669"/>
    <property type="project" value="UniProtKB-KW"/>
</dbReference>
<dbReference type="EC" id="7.1.1.-" evidence="12"/>
<evidence type="ECO:0000256" key="11">
    <source>
        <dbReference type="ARBA" id="ARBA00023136"/>
    </source>
</evidence>
<dbReference type="AlphaFoldDB" id="A0A6G9JU60"/>
<evidence type="ECO:0000256" key="12">
    <source>
        <dbReference type="HAMAP-Rule" id="MF_01394"/>
    </source>
</evidence>
<keyword evidence="3 12" id="KW-0813">Transport</keyword>
<keyword evidence="7 12" id="KW-1278">Translocase</keyword>
<keyword evidence="8 12" id="KW-1133">Transmembrane helix</keyword>
<comment type="function">
    <text evidence="12">NDH-1 shuttles electrons from NADH, via FMN and iron-sulfur (Fe-S) centers, to quinones in the respiratory chain. The immediate electron acceptor for the enzyme in this species is believed to be ubiquinone. Couples the redox reaction to proton translocation (for every two electrons transferred, four hydrogen ions are translocated across the cytoplasmic membrane), and thus conserves the redox energy in a proton gradient.</text>
</comment>
<feature type="transmembrane region" description="Helical" evidence="12">
    <location>
        <begin position="12"/>
        <end position="35"/>
    </location>
</feature>
<dbReference type="HAMAP" id="MF_01394">
    <property type="entry name" value="NDH1_NuoA"/>
    <property type="match status" value="1"/>
</dbReference>
<organism evidence="14 15">
    <name type="scientific">Buchnera aphidicola</name>
    <name type="common">Microlophium carnosum</name>
    <dbReference type="NCBI Taxonomy" id="2708354"/>
    <lineage>
        <taxon>Bacteria</taxon>
        <taxon>Pseudomonadati</taxon>
        <taxon>Pseudomonadota</taxon>
        <taxon>Gammaproteobacteria</taxon>
        <taxon>Enterobacterales</taxon>
        <taxon>Erwiniaceae</taxon>
        <taxon>Buchnera</taxon>
    </lineage>
</organism>
<keyword evidence="10 12" id="KW-0830">Ubiquinone</keyword>
<reference evidence="14 15" key="1">
    <citation type="submission" date="2020-04" db="EMBL/GenBank/DDBJ databases">
        <title>Parallel evolution in the integration of a co-obligate aphid symbiosis.</title>
        <authorList>
            <person name="Monnin D."/>
            <person name="Jackson R."/>
            <person name="Kiers E.T."/>
            <person name="Bunker M."/>
            <person name="Ellers J."/>
            <person name="Henry L.M."/>
        </authorList>
    </citation>
    <scope>NUCLEOTIDE SEQUENCE [LARGE SCALE GENOMIC DNA]</scope>
    <source>
        <strain evidence="14">MCAR-56B</strain>
    </source>
</reference>
<evidence type="ECO:0000256" key="13">
    <source>
        <dbReference type="RuleBase" id="RU003639"/>
    </source>
</evidence>
<comment type="similarity">
    <text evidence="2 12 13">Belongs to the complex I subunit 3 family.</text>
</comment>